<sequence>MEARSHIWIVAALCHRHGHRLPLHRHLPPPLRPPPTTLLLLAPPHFCCSQHHPLPPLPRNGGGLLPLCPPPDAERRLVVGDLLPSRPDPATWAYVFLGPRRVLIEDSGIHRHPFDPPEWVVRPPPHLPPPLPPCRGGRDVIPRDDDVADSASCGGGFERRRARGDVRLLLAVRIGLSAAVEESGDGVSDRPVCVWVHGFRDDAVLSFYRVGLLRDMVLGLPCSVWRCTSGTIHGVSFY</sequence>
<name>A0AAV0DP16_9ASTE</name>
<reference evidence="1" key="1">
    <citation type="submission" date="2022-07" db="EMBL/GenBank/DDBJ databases">
        <authorList>
            <person name="Macas J."/>
            <person name="Novak P."/>
            <person name="Neumann P."/>
        </authorList>
    </citation>
    <scope>NUCLEOTIDE SEQUENCE</scope>
</reference>
<accession>A0AAV0DP16</accession>
<gene>
    <name evidence="1" type="ORF">CEPIT_LOCUS16946</name>
</gene>
<dbReference type="EMBL" id="CAMAPF010000128">
    <property type="protein sequence ID" value="CAH9104882.1"/>
    <property type="molecule type" value="Genomic_DNA"/>
</dbReference>
<protein>
    <submittedName>
        <fullName evidence="1">Uncharacterized protein</fullName>
    </submittedName>
</protein>
<comment type="caution">
    <text evidence="1">The sequence shown here is derived from an EMBL/GenBank/DDBJ whole genome shotgun (WGS) entry which is preliminary data.</text>
</comment>
<organism evidence="1 2">
    <name type="scientific">Cuscuta epithymum</name>
    <dbReference type="NCBI Taxonomy" id="186058"/>
    <lineage>
        <taxon>Eukaryota</taxon>
        <taxon>Viridiplantae</taxon>
        <taxon>Streptophyta</taxon>
        <taxon>Embryophyta</taxon>
        <taxon>Tracheophyta</taxon>
        <taxon>Spermatophyta</taxon>
        <taxon>Magnoliopsida</taxon>
        <taxon>eudicotyledons</taxon>
        <taxon>Gunneridae</taxon>
        <taxon>Pentapetalae</taxon>
        <taxon>asterids</taxon>
        <taxon>lamiids</taxon>
        <taxon>Solanales</taxon>
        <taxon>Convolvulaceae</taxon>
        <taxon>Cuscuteae</taxon>
        <taxon>Cuscuta</taxon>
        <taxon>Cuscuta subgen. Cuscuta</taxon>
    </lineage>
</organism>
<keyword evidence="2" id="KW-1185">Reference proteome</keyword>
<evidence type="ECO:0000313" key="1">
    <source>
        <dbReference type="EMBL" id="CAH9104882.1"/>
    </source>
</evidence>
<proteinExistence type="predicted"/>
<dbReference type="Proteomes" id="UP001152523">
    <property type="component" value="Unassembled WGS sequence"/>
</dbReference>
<dbReference type="AlphaFoldDB" id="A0AAV0DP16"/>
<evidence type="ECO:0000313" key="2">
    <source>
        <dbReference type="Proteomes" id="UP001152523"/>
    </source>
</evidence>